<keyword evidence="1" id="KW-0732">Signal</keyword>
<keyword evidence="3" id="KW-1185">Reference proteome</keyword>
<organism evidence="2 3">
    <name type="scientific">Marivivens niveibacter</name>
    <dbReference type="NCBI Taxonomy" id="1930667"/>
    <lineage>
        <taxon>Bacteria</taxon>
        <taxon>Pseudomonadati</taxon>
        <taxon>Pseudomonadota</taxon>
        <taxon>Alphaproteobacteria</taxon>
        <taxon>Rhodobacterales</taxon>
        <taxon>Paracoccaceae</taxon>
        <taxon>Marivivens group</taxon>
        <taxon>Marivivens</taxon>
    </lineage>
</organism>
<comment type="caution">
    <text evidence="2">The sequence shown here is derived from an EMBL/GenBank/DDBJ whole genome shotgun (WGS) entry which is preliminary data.</text>
</comment>
<dbReference type="InterPro" id="IPR010634">
    <property type="entry name" value="DUF1223"/>
</dbReference>
<evidence type="ECO:0000313" key="2">
    <source>
        <dbReference type="EMBL" id="OUD11039.1"/>
    </source>
</evidence>
<protein>
    <submittedName>
        <fullName evidence="2">DUF1223 domain-containing protein</fullName>
    </submittedName>
</protein>
<dbReference type="AlphaFoldDB" id="A0A251X2T8"/>
<feature type="chain" id="PRO_5012445443" evidence="1">
    <location>
        <begin position="21"/>
        <end position="232"/>
    </location>
</feature>
<accession>A0A251X2T8</accession>
<sequence>MRNLVSAMLMTAAVATPAIAQDTSPVVVELFTSQGCSSCPPADEILADLAERDDVIALALHVDYWDYIGWKDEFADPMFTERQKAYAIQAGARSIYTPQFVVGGVNHVVGAEAMQLADQIRDTANMQGGAELTISRSGDTLRVQAVSAQSFAKALDVVVVSYVANANVDIESGENAGKTVEYHNIVQSWDDVADWSAQSPLDISMTVDTDNPIVVLLQEQGPGVIVAAAQAD</sequence>
<dbReference type="Pfam" id="PF06764">
    <property type="entry name" value="DUF1223"/>
    <property type="match status" value="1"/>
</dbReference>
<proteinExistence type="predicted"/>
<feature type="signal peptide" evidence="1">
    <location>
        <begin position="1"/>
        <end position="20"/>
    </location>
</feature>
<gene>
    <name evidence="2" type="ORF">BVC71_04030</name>
</gene>
<dbReference type="Proteomes" id="UP000194664">
    <property type="component" value="Unassembled WGS sequence"/>
</dbReference>
<dbReference type="PANTHER" id="PTHR36057:SF1">
    <property type="entry name" value="LIPOPROTEIN LIPID ATTACHMENT SITE-LIKE PROTEIN, PUTATIVE (DUF1223)-RELATED"/>
    <property type="match status" value="1"/>
</dbReference>
<evidence type="ECO:0000313" key="3">
    <source>
        <dbReference type="Proteomes" id="UP000194664"/>
    </source>
</evidence>
<name>A0A251X2T8_9RHOB</name>
<dbReference type="SUPFAM" id="SSF52833">
    <property type="entry name" value="Thioredoxin-like"/>
    <property type="match status" value="1"/>
</dbReference>
<dbReference type="EMBL" id="MSPP01000001">
    <property type="protein sequence ID" value="OUD11039.1"/>
    <property type="molecule type" value="Genomic_DNA"/>
</dbReference>
<reference evidence="2 3" key="1">
    <citation type="submission" date="2016-12" db="EMBL/GenBank/DDBJ databases">
        <title>The draft genome sequence of HSLHS2.</title>
        <authorList>
            <person name="Hu D."/>
            <person name="Wang L."/>
            <person name="Shao Z."/>
        </authorList>
    </citation>
    <scope>NUCLEOTIDE SEQUENCE [LARGE SCALE GENOMIC DNA]</scope>
    <source>
        <strain evidence="2">MCCC 1A06712</strain>
    </source>
</reference>
<dbReference type="InterPro" id="IPR036249">
    <property type="entry name" value="Thioredoxin-like_sf"/>
</dbReference>
<dbReference type="PANTHER" id="PTHR36057">
    <property type="match status" value="1"/>
</dbReference>
<evidence type="ECO:0000256" key="1">
    <source>
        <dbReference type="SAM" id="SignalP"/>
    </source>
</evidence>